<evidence type="ECO:0000256" key="2">
    <source>
        <dbReference type="SAM" id="Phobius"/>
    </source>
</evidence>
<proteinExistence type="predicted"/>
<dbReference type="Proteomes" id="UP001549145">
    <property type="component" value="Unassembled WGS sequence"/>
</dbReference>
<keyword evidence="2" id="KW-0472">Membrane</keyword>
<reference evidence="3 4" key="1">
    <citation type="submission" date="2024-06" db="EMBL/GenBank/DDBJ databases">
        <title>Genomic Encyclopedia of Type Strains, Phase IV (KMG-IV): sequencing the most valuable type-strain genomes for metagenomic binning, comparative biology and taxonomic classification.</title>
        <authorList>
            <person name="Goeker M."/>
        </authorList>
    </citation>
    <scope>NUCLEOTIDE SEQUENCE [LARGE SCALE GENOMIC DNA]</scope>
    <source>
        <strain evidence="3 4">DSM 21331</strain>
    </source>
</reference>
<dbReference type="EMBL" id="JBEPMM010000005">
    <property type="protein sequence ID" value="MET3692762.1"/>
    <property type="molecule type" value="Genomic_DNA"/>
</dbReference>
<organism evidence="3 4">
    <name type="scientific">Methylobacterium goesingense</name>
    <dbReference type="NCBI Taxonomy" id="243690"/>
    <lineage>
        <taxon>Bacteria</taxon>
        <taxon>Pseudomonadati</taxon>
        <taxon>Pseudomonadota</taxon>
        <taxon>Alphaproteobacteria</taxon>
        <taxon>Hyphomicrobiales</taxon>
        <taxon>Methylobacteriaceae</taxon>
        <taxon>Methylobacterium</taxon>
    </lineage>
</organism>
<comment type="caution">
    <text evidence="3">The sequence shown here is derived from an EMBL/GenBank/DDBJ whole genome shotgun (WGS) entry which is preliminary data.</text>
</comment>
<sequence>MSSDRITNRSLAAACAVAGLVVLMIQDAPNWWAIGIASTCLFGFGGFWFLPEARPARRAAPRRIRVEIIPPERPEPPPLDLLEGPPRALQRHPRGQRAATWSLRRWQAPRQT</sequence>
<keyword evidence="2" id="KW-0812">Transmembrane</keyword>
<feature type="transmembrane region" description="Helical" evidence="2">
    <location>
        <begin position="7"/>
        <end position="25"/>
    </location>
</feature>
<protein>
    <submittedName>
        <fullName evidence="3">Uncharacterized protein</fullName>
    </submittedName>
</protein>
<feature type="transmembrane region" description="Helical" evidence="2">
    <location>
        <begin position="31"/>
        <end position="50"/>
    </location>
</feature>
<name>A0ABV2L4L3_9HYPH</name>
<keyword evidence="4" id="KW-1185">Reference proteome</keyword>
<evidence type="ECO:0000256" key="1">
    <source>
        <dbReference type="SAM" id="MobiDB-lite"/>
    </source>
</evidence>
<gene>
    <name evidence="3" type="ORF">ABID43_002302</name>
</gene>
<feature type="region of interest" description="Disordered" evidence="1">
    <location>
        <begin position="69"/>
        <end position="112"/>
    </location>
</feature>
<evidence type="ECO:0000313" key="3">
    <source>
        <dbReference type="EMBL" id="MET3692762.1"/>
    </source>
</evidence>
<dbReference type="RefSeq" id="WP_238279277.1">
    <property type="nucleotide sequence ID" value="NZ_BPQL01000054.1"/>
</dbReference>
<accession>A0ABV2L4L3</accession>
<evidence type="ECO:0000313" key="4">
    <source>
        <dbReference type="Proteomes" id="UP001549145"/>
    </source>
</evidence>
<keyword evidence="2" id="KW-1133">Transmembrane helix</keyword>